<evidence type="ECO:0000313" key="3">
    <source>
        <dbReference type="EMBL" id="CAK7327582.1"/>
    </source>
</evidence>
<evidence type="ECO:0000256" key="1">
    <source>
        <dbReference type="SAM" id="MobiDB-lite"/>
    </source>
</evidence>
<keyword evidence="2" id="KW-0472">Membrane</keyword>
<keyword evidence="2" id="KW-1133">Transmembrane helix</keyword>
<dbReference type="EMBL" id="CAWUPB010000857">
    <property type="protein sequence ID" value="CAK7327582.1"/>
    <property type="molecule type" value="Genomic_DNA"/>
</dbReference>
<feature type="compositionally biased region" description="Basic and acidic residues" evidence="1">
    <location>
        <begin position="1"/>
        <end position="17"/>
    </location>
</feature>
<gene>
    <name evidence="3" type="ORF">DCAF_LOCUS5297</name>
</gene>
<dbReference type="Proteomes" id="UP001314170">
    <property type="component" value="Unassembled WGS sequence"/>
</dbReference>
<keyword evidence="4" id="KW-1185">Reference proteome</keyword>
<protein>
    <submittedName>
        <fullName evidence="3">Uncharacterized protein</fullName>
    </submittedName>
</protein>
<sequence length="93" mass="10412">MSANDRSSHVDGNEANHEANNPPYRSWMRDGRHSIILQKQIPKTMKHSLFYVVAIFLAAALIFPLVTTSARRVMVMVNMLPYGPEEAAAAWGD</sequence>
<comment type="caution">
    <text evidence="3">The sequence shown here is derived from an EMBL/GenBank/DDBJ whole genome shotgun (WGS) entry which is preliminary data.</text>
</comment>
<accession>A0AAV1R0P9</accession>
<reference evidence="3 4" key="1">
    <citation type="submission" date="2024-01" db="EMBL/GenBank/DDBJ databases">
        <authorList>
            <person name="Waweru B."/>
        </authorList>
    </citation>
    <scope>NUCLEOTIDE SEQUENCE [LARGE SCALE GENOMIC DNA]</scope>
</reference>
<keyword evidence="2" id="KW-0812">Transmembrane</keyword>
<dbReference type="AlphaFoldDB" id="A0AAV1R0P9"/>
<evidence type="ECO:0000256" key="2">
    <source>
        <dbReference type="SAM" id="Phobius"/>
    </source>
</evidence>
<organism evidence="3 4">
    <name type="scientific">Dovyalis caffra</name>
    <dbReference type="NCBI Taxonomy" id="77055"/>
    <lineage>
        <taxon>Eukaryota</taxon>
        <taxon>Viridiplantae</taxon>
        <taxon>Streptophyta</taxon>
        <taxon>Embryophyta</taxon>
        <taxon>Tracheophyta</taxon>
        <taxon>Spermatophyta</taxon>
        <taxon>Magnoliopsida</taxon>
        <taxon>eudicotyledons</taxon>
        <taxon>Gunneridae</taxon>
        <taxon>Pentapetalae</taxon>
        <taxon>rosids</taxon>
        <taxon>fabids</taxon>
        <taxon>Malpighiales</taxon>
        <taxon>Salicaceae</taxon>
        <taxon>Flacourtieae</taxon>
        <taxon>Dovyalis</taxon>
    </lineage>
</organism>
<feature type="transmembrane region" description="Helical" evidence="2">
    <location>
        <begin position="49"/>
        <end position="70"/>
    </location>
</feature>
<proteinExistence type="predicted"/>
<evidence type="ECO:0000313" key="4">
    <source>
        <dbReference type="Proteomes" id="UP001314170"/>
    </source>
</evidence>
<feature type="region of interest" description="Disordered" evidence="1">
    <location>
        <begin position="1"/>
        <end position="27"/>
    </location>
</feature>
<name>A0AAV1R0P9_9ROSI</name>